<accession>A0ABD5V1B0</accession>
<dbReference type="Gene3D" id="3.40.50.720">
    <property type="entry name" value="NAD(P)-binding Rossmann-like Domain"/>
    <property type="match status" value="1"/>
</dbReference>
<dbReference type="InterPro" id="IPR036291">
    <property type="entry name" value="NAD(P)-bd_dom_sf"/>
</dbReference>
<gene>
    <name evidence="5" type="ORF">ACFQGH_02660</name>
</gene>
<evidence type="ECO:0000313" key="5">
    <source>
        <dbReference type="EMBL" id="MFC6904098.1"/>
    </source>
</evidence>
<evidence type="ECO:0000256" key="2">
    <source>
        <dbReference type="ARBA" id="ARBA00023002"/>
    </source>
</evidence>
<evidence type="ECO:0000313" key="6">
    <source>
        <dbReference type="Proteomes" id="UP001596312"/>
    </source>
</evidence>
<sequence length="255" mass="27719">MKVAITGANGNVGHQAVEALSDHDVTPITHSETEEMDSEIADVTDAERVSKVLSGHDAVVHLAANPDPDADWEGVREVNVDGAYNVYEAAVENGLDRVVFASSNHVSHMYNAADPAEPESMVEAPDVVDADDPTRPDSYYGVSKVAGEALGDYYADRHGLEVVNLRIGWLLEQEDLEETQEDGEEHARYARAMWLSPRDCRDAIESATTGNVEGSVAVNAVSANDDRYLSLTHAMRTIGYRPRDDSGEALSRSTY</sequence>
<evidence type="ECO:0000259" key="4">
    <source>
        <dbReference type="Pfam" id="PF01370"/>
    </source>
</evidence>
<dbReference type="CDD" id="cd08946">
    <property type="entry name" value="SDR_e"/>
    <property type="match status" value="1"/>
</dbReference>
<comment type="caution">
    <text evidence="5">The sequence shown here is derived from an EMBL/GenBank/DDBJ whole genome shotgun (WGS) entry which is preliminary data.</text>
</comment>
<organism evidence="5 6">
    <name type="scientific">Halalkalicoccus tibetensis</name>
    <dbReference type="NCBI Taxonomy" id="175632"/>
    <lineage>
        <taxon>Archaea</taxon>
        <taxon>Methanobacteriati</taxon>
        <taxon>Methanobacteriota</taxon>
        <taxon>Stenosarchaea group</taxon>
        <taxon>Halobacteria</taxon>
        <taxon>Halobacteriales</taxon>
        <taxon>Halococcaceae</taxon>
        <taxon>Halalkalicoccus</taxon>
    </lineage>
</organism>
<name>A0ABD5V1B0_9EURY</name>
<dbReference type="PANTHER" id="PTHR43103">
    <property type="entry name" value="NUCLEOSIDE-DIPHOSPHATE-SUGAR EPIMERASE"/>
    <property type="match status" value="1"/>
</dbReference>
<keyword evidence="6" id="KW-1185">Reference proteome</keyword>
<feature type="domain" description="NAD-dependent epimerase/dehydratase" evidence="4">
    <location>
        <begin position="3"/>
        <end position="167"/>
    </location>
</feature>
<dbReference type="SUPFAM" id="SSF51735">
    <property type="entry name" value="NAD(P)-binding Rossmann-fold domains"/>
    <property type="match status" value="1"/>
</dbReference>
<protein>
    <submittedName>
        <fullName evidence="5">NAD-dependent epimerase/dehydratase family protein</fullName>
    </submittedName>
</protein>
<dbReference type="GO" id="GO:0016491">
    <property type="term" value="F:oxidoreductase activity"/>
    <property type="evidence" value="ECO:0007669"/>
    <property type="project" value="UniProtKB-KW"/>
</dbReference>
<keyword evidence="3" id="KW-0520">NAD</keyword>
<keyword evidence="2" id="KW-0560">Oxidoreductase</keyword>
<dbReference type="AlphaFoldDB" id="A0ABD5V1B0"/>
<reference evidence="5 6" key="1">
    <citation type="journal article" date="2019" name="Int. J. Syst. Evol. Microbiol.">
        <title>The Global Catalogue of Microorganisms (GCM) 10K type strain sequencing project: providing services to taxonomists for standard genome sequencing and annotation.</title>
        <authorList>
            <consortium name="The Broad Institute Genomics Platform"/>
            <consortium name="The Broad Institute Genome Sequencing Center for Infectious Disease"/>
            <person name="Wu L."/>
            <person name="Ma J."/>
        </authorList>
    </citation>
    <scope>NUCLEOTIDE SEQUENCE [LARGE SCALE GENOMIC DNA]</scope>
    <source>
        <strain evidence="5 6">CGMCC 1.3240</strain>
    </source>
</reference>
<evidence type="ECO:0000256" key="1">
    <source>
        <dbReference type="ARBA" id="ARBA00007637"/>
    </source>
</evidence>
<dbReference type="RefSeq" id="WP_340602609.1">
    <property type="nucleotide sequence ID" value="NZ_JBBMXV010000001.1"/>
</dbReference>
<evidence type="ECO:0000256" key="3">
    <source>
        <dbReference type="ARBA" id="ARBA00023027"/>
    </source>
</evidence>
<dbReference type="PANTHER" id="PTHR43103:SF5">
    <property type="entry name" value="4-EPIMERASE, PUTATIVE (AFU_ORTHOLOGUE AFUA_7G00360)-RELATED"/>
    <property type="match status" value="1"/>
</dbReference>
<comment type="similarity">
    <text evidence="1">Belongs to the NAD(P)-dependent epimerase/dehydratase family.</text>
</comment>
<dbReference type="Pfam" id="PF01370">
    <property type="entry name" value="Epimerase"/>
    <property type="match status" value="1"/>
</dbReference>
<proteinExistence type="inferred from homology"/>
<dbReference type="EMBL" id="JBHSXQ010000001">
    <property type="protein sequence ID" value="MFC6904098.1"/>
    <property type="molecule type" value="Genomic_DNA"/>
</dbReference>
<dbReference type="InterPro" id="IPR001509">
    <property type="entry name" value="Epimerase_deHydtase"/>
</dbReference>
<dbReference type="Proteomes" id="UP001596312">
    <property type="component" value="Unassembled WGS sequence"/>
</dbReference>